<evidence type="ECO:0008006" key="3">
    <source>
        <dbReference type="Google" id="ProtNLM"/>
    </source>
</evidence>
<evidence type="ECO:0000313" key="2">
    <source>
        <dbReference type="Proteomes" id="UP000593576"/>
    </source>
</evidence>
<dbReference type="PANTHER" id="PTHR33710">
    <property type="entry name" value="BNAC02G09200D PROTEIN"/>
    <property type="match status" value="1"/>
</dbReference>
<dbReference type="EMBL" id="JABFAF010000011">
    <property type="protein sequence ID" value="MBA0871043.1"/>
    <property type="molecule type" value="Genomic_DNA"/>
</dbReference>
<proteinExistence type="predicted"/>
<accession>A0A7J9MIV8</accession>
<name>A0A7J9MIV8_GOSSC</name>
<dbReference type="AlphaFoldDB" id="A0A7J9MIV8"/>
<protein>
    <recommendedName>
        <fullName evidence="3">DUF4283 domain-containing protein</fullName>
    </recommendedName>
</protein>
<reference evidence="1 2" key="1">
    <citation type="journal article" date="2019" name="Genome Biol. Evol.">
        <title>Insights into the evolution of the New World diploid cottons (Gossypium, subgenus Houzingenia) based on genome sequencing.</title>
        <authorList>
            <person name="Grover C.E."/>
            <person name="Arick M.A. 2nd"/>
            <person name="Thrash A."/>
            <person name="Conover J.L."/>
            <person name="Sanders W.S."/>
            <person name="Peterson D.G."/>
            <person name="Frelichowski J.E."/>
            <person name="Scheffler J.A."/>
            <person name="Scheffler B.E."/>
            <person name="Wendel J.F."/>
        </authorList>
    </citation>
    <scope>NUCLEOTIDE SEQUENCE [LARGE SCALE GENOMIC DNA]</scope>
    <source>
        <strain evidence="1">1</strain>
        <tissue evidence="1">Leaf</tissue>
    </source>
</reference>
<gene>
    <name evidence="1" type="ORF">Goshw_020552</name>
</gene>
<organism evidence="1 2">
    <name type="scientific">Gossypium schwendimanii</name>
    <name type="common">Cotton</name>
    <dbReference type="NCBI Taxonomy" id="34291"/>
    <lineage>
        <taxon>Eukaryota</taxon>
        <taxon>Viridiplantae</taxon>
        <taxon>Streptophyta</taxon>
        <taxon>Embryophyta</taxon>
        <taxon>Tracheophyta</taxon>
        <taxon>Spermatophyta</taxon>
        <taxon>Magnoliopsida</taxon>
        <taxon>eudicotyledons</taxon>
        <taxon>Gunneridae</taxon>
        <taxon>Pentapetalae</taxon>
        <taxon>rosids</taxon>
        <taxon>malvids</taxon>
        <taxon>Malvales</taxon>
        <taxon>Malvaceae</taxon>
        <taxon>Malvoideae</taxon>
        <taxon>Gossypium</taxon>
    </lineage>
</organism>
<dbReference type="PANTHER" id="PTHR33710:SF77">
    <property type="entry name" value="DNASE I-LIKE SUPERFAMILY PROTEIN"/>
    <property type="match status" value="1"/>
</dbReference>
<evidence type="ECO:0000313" key="1">
    <source>
        <dbReference type="EMBL" id="MBA0871043.1"/>
    </source>
</evidence>
<dbReference type="OrthoDB" id="1001832at2759"/>
<dbReference type="Proteomes" id="UP000593576">
    <property type="component" value="Unassembled WGS sequence"/>
</dbReference>
<comment type="caution">
    <text evidence="1">The sequence shown here is derived from an EMBL/GenBank/DDBJ whole genome shotgun (WGS) entry which is preliminary data.</text>
</comment>
<keyword evidence="2" id="KW-1185">Reference proteome</keyword>
<sequence>MSSLYENIGTEDSSVEGLIPKKVYFRDKDGDRGNDMVIDLSAEDIQKSIVNAIPSIEFSDRIHQILVRNMENTVFLKLLGHNIGYSILQTKGPLDCVWSIFSTTNHGQCPLIQHKLFLKVVMSWIKLLGLPRYLYKRNILMEIGGMIEKVTKLDMNTDNRARGHFSQMVVYINLNKPLVSQILVNGKVQKVEYEFYQWPWMLVERKSWRKVRDPSQMNANNLEKSKGGQSSGQLVSKMVDKDSPNELGFKGIIGLVRLNNTASCPYVGHVFTNRLAGGAHFENGESRKNLNETNKLLEFNGPLEALDESLGIASKVRVGNLDPSKHTVVIFKENKEPNVYFKDERNIGLIDMRYIGPSFTWQRGGTFEILDQALANDAWVTAFPQCLVFQLPHKKFDHRPLDLNLARGRHFRFLAGWTKHASFSSFVKDKWNYAGNMTDTLTDFTSYIKDWNRNVYGFLGSYKRYLIRKLSMVQIALDHSNSSHLVQQEMEIPDEFENVLKHEELFRLQTEVVGFERLYGEALKPMRDCLIDIFLWLDSSNIAFLGETIINEDIKRSLFDRAPLKAPRSDGYHALFFQSQWDTISSVIFEWVQGIFVGKPIESELTIL</sequence>